<protein>
    <recommendedName>
        <fullName evidence="3">DUF5753 domain-containing protein</fullName>
    </recommendedName>
</protein>
<sequence>MTPFGRRARHVDPTPLDARLAAFAGRVGALSDGAGAEGHLLLSRNVVAEHPAMLWWKVRGTPREVLCWDVVIERGPGYIGYLQGEYEEAEALDELLCSAFRLASREYVITWLNGDDAREVREAHFAHLRSPA</sequence>
<gene>
    <name evidence="1" type="ORF">ACFPM7_05140</name>
</gene>
<evidence type="ECO:0000313" key="1">
    <source>
        <dbReference type="EMBL" id="MFC5286428.1"/>
    </source>
</evidence>
<name>A0ABW0EJE9_9PSEU</name>
<dbReference type="Proteomes" id="UP001596157">
    <property type="component" value="Unassembled WGS sequence"/>
</dbReference>
<keyword evidence="2" id="KW-1185">Reference proteome</keyword>
<evidence type="ECO:0000313" key="2">
    <source>
        <dbReference type="Proteomes" id="UP001596157"/>
    </source>
</evidence>
<dbReference type="EMBL" id="JBHSKF010000002">
    <property type="protein sequence ID" value="MFC5286428.1"/>
    <property type="molecule type" value="Genomic_DNA"/>
</dbReference>
<evidence type="ECO:0008006" key="3">
    <source>
        <dbReference type="Google" id="ProtNLM"/>
    </source>
</evidence>
<comment type="caution">
    <text evidence="1">The sequence shown here is derived from an EMBL/GenBank/DDBJ whole genome shotgun (WGS) entry which is preliminary data.</text>
</comment>
<dbReference type="RefSeq" id="WP_378244348.1">
    <property type="nucleotide sequence ID" value="NZ_JBHSKF010000002.1"/>
</dbReference>
<organism evidence="1 2">
    <name type="scientific">Actinokineospora guangxiensis</name>
    <dbReference type="NCBI Taxonomy" id="1490288"/>
    <lineage>
        <taxon>Bacteria</taxon>
        <taxon>Bacillati</taxon>
        <taxon>Actinomycetota</taxon>
        <taxon>Actinomycetes</taxon>
        <taxon>Pseudonocardiales</taxon>
        <taxon>Pseudonocardiaceae</taxon>
        <taxon>Actinokineospora</taxon>
    </lineage>
</organism>
<reference evidence="2" key="1">
    <citation type="journal article" date="2019" name="Int. J. Syst. Evol. Microbiol.">
        <title>The Global Catalogue of Microorganisms (GCM) 10K type strain sequencing project: providing services to taxonomists for standard genome sequencing and annotation.</title>
        <authorList>
            <consortium name="The Broad Institute Genomics Platform"/>
            <consortium name="The Broad Institute Genome Sequencing Center for Infectious Disease"/>
            <person name="Wu L."/>
            <person name="Ma J."/>
        </authorList>
    </citation>
    <scope>NUCLEOTIDE SEQUENCE [LARGE SCALE GENOMIC DNA]</scope>
    <source>
        <strain evidence="2">CCUG 59778</strain>
    </source>
</reference>
<accession>A0ABW0EJE9</accession>
<proteinExistence type="predicted"/>